<gene>
    <name evidence="5" type="ORF">WN944_006214</name>
</gene>
<dbReference type="GO" id="GO:0005524">
    <property type="term" value="F:ATP binding"/>
    <property type="evidence" value="ECO:0007669"/>
    <property type="project" value="UniProtKB-KW"/>
</dbReference>
<protein>
    <recommendedName>
        <fullName evidence="7">Disease resistance protein</fullName>
    </recommendedName>
</protein>
<evidence type="ECO:0000256" key="3">
    <source>
        <dbReference type="ARBA" id="ARBA00022777"/>
    </source>
</evidence>
<evidence type="ECO:0000256" key="2">
    <source>
        <dbReference type="ARBA" id="ARBA00022741"/>
    </source>
</evidence>
<dbReference type="Proteomes" id="UP001428341">
    <property type="component" value="Unassembled WGS sequence"/>
</dbReference>
<accession>A0AAP0MIS9</accession>
<dbReference type="GO" id="GO:0016301">
    <property type="term" value="F:kinase activity"/>
    <property type="evidence" value="ECO:0007669"/>
    <property type="project" value="UniProtKB-KW"/>
</dbReference>
<dbReference type="PROSITE" id="PS01075">
    <property type="entry name" value="ACETATE_KINASE_1"/>
    <property type="match status" value="1"/>
</dbReference>
<evidence type="ECO:0000256" key="1">
    <source>
        <dbReference type="ARBA" id="ARBA00022679"/>
    </source>
</evidence>
<dbReference type="InterPro" id="IPR023865">
    <property type="entry name" value="Aliphatic_acid_kinase_CS"/>
</dbReference>
<dbReference type="SUPFAM" id="SSF52058">
    <property type="entry name" value="L domain-like"/>
    <property type="match status" value="1"/>
</dbReference>
<evidence type="ECO:0000256" key="4">
    <source>
        <dbReference type="ARBA" id="ARBA00022840"/>
    </source>
</evidence>
<dbReference type="GO" id="GO:0016774">
    <property type="term" value="F:phosphotransferase activity, carboxyl group as acceptor"/>
    <property type="evidence" value="ECO:0007669"/>
    <property type="project" value="InterPro"/>
</dbReference>
<keyword evidence="6" id="KW-1185">Reference proteome</keyword>
<keyword evidence="2" id="KW-0547">Nucleotide-binding</keyword>
<dbReference type="AlphaFoldDB" id="A0AAP0MIS9"/>
<dbReference type="InterPro" id="IPR032675">
    <property type="entry name" value="LRR_dom_sf"/>
</dbReference>
<dbReference type="PANTHER" id="PTHR15140">
    <property type="entry name" value="TUBULIN-SPECIFIC CHAPERONE E"/>
    <property type="match status" value="1"/>
</dbReference>
<reference evidence="5 6" key="1">
    <citation type="submission" date="2024-05" db="EMBL/GenBank/DDBJ databases">
        <title>Haplotype-resolved chromosome-level genome assembly of Huyou (Citrus changshanensis).</title>
        <authorList>
            <person name="Miao C."/>
            <person name="Chen W."/>
            <person name="Wu Y."/>
            <person name="Wang L."/>
            <person name="Zhao S."/>
            <person name="Grierson D."/>
            <person name="Xu C."/>
            <person name="Chen K."/>
        </authorList>
    </citation>
    <scope>NUCLEOTIDE SEQUENCE [LARGE SCALE GENOMIC DNA]</scope>
    <source>
        <strain evidence="5">01-14</strain>
        <tissue evidence="5">Leaf</tissue>
    </source>
</reference>
<evidence type="ECO:0000313" key="5">
    <source>
        <dbReference type="EMBL" id="KAK9214226.1"/>
    </source>
</evidence>
<dbReference type="EMBL" id="JBCGBO010000003">
    <property type="protein sequence ID" value="KAK9214226.1"/>
    <property type="molecule type" value="Genomic_DNA"/>
</dbReference>
<keyword evidence="3" id="KW-0418">Kinase</keyword>
<keyword evidence="1" id="KW-0808">Transferase</keyword>
<dbReference type="PANTHER" id="PTHR15140:SF37">
    <property type="entry name" value="UBIQUITIN-LIKE DOMAIN-CONTAINING PROTEIN"/>
    <property type="match status" value="1"/>
</dbReference>
<keyword evidence="4" id="KW-0067">ATP-binding</keyword>
<proteinExistence type="predicted"/>
<evidence type="ECO:0008006" key="7">
    <source>
        <dbReference type="Google" id="ProtNLM"/>
    </source>
</evidence>
<name>A0AAP0MIS9_9ROSI</name>
<organism evidence="5 6">
    <name type="scientific">Citrus x changshan-huyou</name>
    <dbReference type="NCBI Taxonomy" id="2935761"/>
    <lineage>
        <taxon>Eukaryota</taxon>
        <taxon>Viridiplantae</taxon>
        <taxon>Streptophyta</taxon>
        <taxon>Embryophyta</taxon>
        <taxon>Tracheophyta</taxon>
        <taxon>Spermatophyta</taxon>
        <taxon>Magnoliopsida</taxon>
        <taxon>eudicotyledons</taxon>
        <taxon>Gunneridae</taxon>
        <taxon>Pentapetalae</taxon>
        <taxon>rosids</taxon>
        <taxon>malvids</taxon>
        <taxon>Sapindales</taxon>
        <taxon>Rutaceae</taxon>
        <taxon>Aurantioideae</taxon>
        <taxon>Citrus</taxon>
    </lineage>
</organism>
<dbReference type="Gene3D" id="3.80.10.10">
    <property type="entry name" value="Ribonuclease Inhibitor"/>
    <property type="match status" value="1"/>
</dbReference>
<comment type="caution">
    <text evidence="5">The sequence shown here is derived from an EMBL/GenBank/DDBJ whole genome shotgun (WGS) entry which is preliminary data.</text>
</comment>
<evidence type="ECO:0000313" key="6">
    <source>
        <dbReference type="Proteomes" id="UP001428341"/>
    </source>
</evidence>
<sequence>MPCSYVDQTPEDIWKMQKLMHLNFGSSSLKNLIFISTLNPNSCTPDILGRLPNVQTLRISGDLSCYHSGVSKSLCELHKLKCLKLVNTEMGQLSWMVLSEYQFPLSLTQLCLSNTELKEDPMPTLEKLPHLQLLKLKQNSYLGRKMACVGSGGFPELKVLHLKSMYWLDEWTMGSGAMSKLES</sequence>